<evidence type="ECO:0000313" key="8">
    <source>
        <dbReference type="Proteomes" id="UP000271889"/>
    </source>
</evidence>
<comment type="subcellular location">
    <subcellularLocation>
        <location evidence="1">Membrane</location>
        <topology evidence="1">Single-pass membrane protein</topology>
    </subcellularLocation>
</comment>
<organism evidence="7 8">
    <name type="scientific">Cylicostephanus goldi</name>
    <name type="common">Nematode worm</name>
    <dbReference type="NCBI Taxonomy" id="71465"/>
    <lineage>
        <taxon>Eukaryota</taxon>
        <taxon>Metazoa</taxon>
        <taxon>Ecdysozoa</taxon>
        <taxon>Nematoda</taxon>
        <taxon>Chromadorea</taxon>
        <taxon>Rhabditida</taxon>
        <taxon>Rhabditina</taxon>
        <taxon>Rhabditomorpha</taxon>
        <taxon>Strongyloidea</taxon>
        <taxon>Strongylidae</taxon>
        <taxon>Cylicostephanus</taxon>
    </lineage>
</organism>
<sequence length="132" mass="15012">MQASFSRSVDKENYGELRFRCRWVLRYAEAPIDPKIWRSEGAHIPMAIWHNTSHVAPVNHTSKSIIQPLKVVGMSVHQVLRFTPNADAFLVPPQTAVVRYVCKRHTVSSVFELRGSEDGRAGEGKGWRREEG</sequence>
<name>A0A3P6SWL7_CYLGO</name>
<protein>
    <recommendedName>
        <fullName evidence="6">Glycosyltransferase family 92 protein</fullName>
        <ecNumber evidence="6">2.4.1.-</ecNumber>
    </recommendedName>
</protein>
<evidence type="ECO:0000256" key="1">
    <source>
        <dbReference type="ARBA" id="ARBA00004167"/>
    </source>
</evidence>
<dbReference type="GO" id="GO:0016757">
    <property type="term" value="F:glycosyltransferase activity"/>
    <property type="evidence" value="ECO:0007669"/>
    <property type="project" value="UniProtKB-UniRule"/>
</dbReference>
<dbReference type="EMBL" id="UYRV01013084">
    <property type="protein sequence ID" value="VDK59374.1"/>
    <property type="molecule type" value="Genomic_DNA"/>
</dbReference>
<evidence type="ECO:0000256" key="4">
    <source>
        <dbReference type="ARBA" id="ARBA00022679"/>
    </source>
</evidence>
<evidence type="ECO:0000256" key="3">
    <source>
        <dbReference type="ARBA" id="ARBA00022676"/>
    </source>
</evidence>
<dbReference type="GO" id="GO:0016020">
    <property type="term" value="C:membrane"/>
    <property type="evidence" value="ECO:0007669"/>
    <property type="project" value="UniProtKB-SubCell"/>
</dbReference>
<keyword evidence="3 6" id="KW-0328">Glycosyltransferase</keyword>
<evidence type="ECO:0000256" key="2">
    <source>
        <dbReference type="ARBA" id="ARBA00007647"/>
    </source>
</evidence>
<dbReference type="OrthoDB" id="5833770at2759"/>
<gene>
    <name evidence="7" type="ORF">CGOC_LOCUS4637</name>
</gene>
<keyword evidence="5" id="KW-0472">Membrane</keyword>
<comment type="similarity">
    <text evidence="2 6">Belongs to the glycosyltransferase 92 family.</text>
</comment>
<keyword evidence="8" id="KW-1185">Reference proteome</keyword>
<keyword evidence="4 6" id="KW-0808">Transferase</keyword>
<proteinExistence type="inferred from homology"/>
<dbReference type="EC" id="2.4.1.-" evidence="6"/>
<evidence type="ECO:0000256" key="5">
    <source>
        <dbReference type="ARBA" id="ARBA00023136"/>
    </source>
</evidence>
<accession>A0A3P6SWL7</accession>
<reference evidence="7 8" key="1">
    <citation type="submission" date="2018-11" db="EMBL/GenBank/DDBJ databases">
        <authorList>
            <consortium name="Pathogen Informatics"/>
        </authorList>
    </citation>
    <scope>NUCLEOTIDE SEQUENCE [LARGE SCALE GENOMIC DNA]</scope>
</reference>
<dbReference type="Pfam" id="PF01697">
    <property type="entry name" value="Glyco_transf_92"/>
    <property type="match status" value="1"/>
</dbReference>
<evidence type="ECO:0000313" key="7">
    <source>
        <dbReference type="EMBL" id="VDK59374.1"/>
    </source>
</evidence>
<dbReference type="InterPro" id="IPR008166">
    <property type="entry name" value="Glyco_transf_92"/>
</dbReference>
<dbReference type="Proteomes" id="UP000271889">
    <property type="component" value="Unassembled WGS sequence"/>
</dbReference>
<dbReference type="AlphaFoldDB" id="A0A3P6SWL7"/>
<evidence type="ECO:0000256" key="6">
    <source>
        <dbReference type="RuleBase" id="RU366017"/>
    </source>
</evidence>